<comment type="caution">
    <text evidence="4">The sequence shown here is derived from an EMBL/GenBank/DDBJ whole genome shotgun (WGS) entry which is preliminary data.</text>
</comment>
<dbReference type="Gene3D" id="2.160.20.20">
    <property type="match status" value="2"/>
</dbReference>
<keyword evidence="1" id="KW-0732">Signal</keyword>
<name>A0ABX1DRR3_9HYPH</name>
<dbReference type="PANTHER" id="PTHR35037:SF3">
    <property type="entry name" value="C-TERMINAL REGION OF AIDA-LIKE PROTEIN"/>
    <property type="match status" value="1"/>
</dbReference>
<dbReference type="InterPro" id="IPR006315">
    <property type="entry name" value="OM_autotransptr_brl_dom"/>
</dbReference>
<dbReference type="InterPro" id="IPR043990">
    <property type="entry name" value="AC_1"/>
</dbReference>
<dbReference type="PANTHER" id="PTHR35037">
    <property type="entry name" value="C-TERMINAL REGION OF AIDA-LIKE PROTEIN"/>
    <property type="match status" value="1"/>
</dbReference>
<dbReference type="EMBL" id="JAAVLN010000003">
    <property type="protein sequence ID" value="NKC04840.1"/>
    <property type="molecule type" value="Genomic_DNA"/>
</dbReference>
<proteinExistence type="predicted"/>
<reference evidence="4 5" key="1">
    <citation type="submission" date="2020-03" db="EMBL/GenBank/DDBJ databases">
        <title>Whole genome sequencing of clinical and environmental type strains of Ochrobactrum.</title>
        <authorList>
            <person name="Dharne M."/>
        </authorList>
    </citation>
    <scope>NUCLEOTIDE SEQUENCE [LARGE SCALE GENOMIC DNA]</scope>
    <source>
        <strain evidence="4 5">CIP 109452</strain>
    </source>
</reference>
<feature type="compositionally biased region" description="Low complexity" evidence="2">
    <location>
        <begin position="889"/>
        <end position="914"/>
    </location>
</feature>
<dbReference type="NCBIfam" id="TIGR02601">
    <property type="entry name" value="autotrns_rpt"/>
    <property type="match status" value="3"/>
</dbReference>
<dbReference type="Pfam" id="PF12951">
    <property type="entry name" value="PATR"/>
    <property type="match status" value="5"/>
</dbReference>
<evidence type="ECO:0000313" key="5">
    <source>
        <dbReference type="Proteomes" id="UP000704467"/>
    </source>
</evidence>
<gene>
    <name evidence="4" type="ORF">HED55_21580</name>
</gene>
<dbReference type="InterPro" id="IPR005546">
    <property type="entry name" value="Autotransporte_beta"/>
</dbReference>
<dbReference type="NCBIfam" id="TIGR01414">
    <property type="entry name" value="autotrans_barl"/>
    <property type="match status" value="1"/>
</dbReference>
<accession>A0ABX1DRR3</accession>
<dbReference type="CDD" id="cd01344">
    <property type="entry name" value="PL2_Passenger_AT"/>
    <property type="match status" value="1"/>
</dbReference>
<feature type="domain" description="Autotransporter" evidence="3">
    <location>
        <begin position="975"/>
        <end position="1259"/>
    </location>
</feature>
<dbReference type="Gene3D" id="2.40.128.130">
    <property type="entry name" value="Autotransporter beta-domain"/>
    <property type="match status" value="1"/>
</dbReference>
<dbReference type="Proteomes" id="UP000704467">
    <property type="component" value="Unassembled WGS sequence"/>
</dbReference>
<evidence type="ECO:0000256" key="1">
    <source>
        <dbReference type="ARBA" id="ARBA00022729"/>
    </source>
</evidence>
<evidence type="ECO:0000256" key="2">
    <source>
        <dbReference type="SAM" id="MobiDB-lite"/>
    </source>
</evidence>
<keyword evidence="5" id="KW-1185">Reference proteome</keyword>
<dbReference type="PROSITE" id="PS51208">
    <property type="entry name" value="AUTOTRANSPORTER"/>
    <property type="match status" value="1"/>
</dbReference>
<protein>
    <submittedName>
        <fullName evidence="4">Autotransporter outer membrane beta-barrel domain-containing protein</fullName>
    </submittedName>
</protein>
<dbReference type="InterPro" id="IPR036709">
    <property type="entry name" value="Autotransporte_beta_dom_sf"/>
</dbReference>
<dbReference type="SMART" id="SM00869">
    <property type="entry name" value="Autotransporter"/>
    <property type="match status" value="1"/>
</dbReference>
<dbReference type="SUPFAM" id="SSF103515">
    <property type="entry name" value="Autotransporter"/>
    <property type="match status" value="1"/>
</dbReference>
<evidence type="ECO:0000259" key="3">
    <source>
        <dbReference type="PROSITE" id="PS51208"/>
    </source>
</evidence>
<dbReference type="InterPro" id="IPR011050">
    <property type="entry name" value="Pectin_lyase_fold/virulence"/>
</dbReference>
<evidence type="ECO:0000313" key="4">
    <source>
        <dbReference type="EMBL" id="NKC04840.1"/>
    </source>
</evidence>
<dbReference type="InterPro" id="IPR013425">
    <property type="entry name" value="Autotrns_rpt"/>
</dbReference>
<dbReference type="Pfam" id="PF18883">
    <property type="entry name" value="AC_1"/>
    <property type="match status" value="1"/>
</dbReference>
<organism evidence="4 5">
    <name type="scientific">Brucella haematophila</name>
    <dbReference type="NCBI Taxonomy" id="419474"/>
    <lineage>
        <taxon>Bacteria</taxon>
        <taxon>Pseudomonadati</taxon>
        <taxon>Pseudomonadota</taxon>
        <taxon>Alphaproteobacteria</taxon>
        <taxon>Hyphomicrobiales</taxon>
        <taxon>Brucellaceae</taxon>
        <taxon>Brucella/Ochrobactrum group</taxon>
        <taxon>Brucella</taxon>
    </lineage>
</organism>
<sequence length="1259" mass="129382">MKGNSSGFTGTVEANGSLVVDNSLGASAVTVSSNGDLSGSGSIAGNVTVQSNGHLKGTQGQTLNIGGNLTLSAGSITDISLGTYNASSSELFNVTGNLTLGGVLNVENLGGFGPGIYHIIKYGGSVTGSWTLGDTGGFNPVDLSITTSGNYVSLDSQLLDGNARWNGDQLQGGGDGTWDAGSATNWTDGNGANNGYLNNRFAEFDGAPGTVTVDNTANGQVVAGGLQFASGDANDGYLIEGGDLQLATSGNTDTPIIRVGDGTVNSVNIVATIDSNLTGDHGFEKTDLGTLILTHDNDITGDIKIEAGTLQLGDGHSSGSVTGDITVGTGDDYDAHLVINRSDNPVFGQVISGTGTLEQAGTGTTILTGDNTYTGGTFITDGNLQIGDRGATGSIVGDVHIDNPDSKLIVDLSSDITLDGTISGPGGLTQQGTGITTLTSDNDYTGQTVISDGELHLKGDGSIEASSGLTNDGKFDISEVNGDSSTIQSLGGGGGVTLGDKTLIIADGKDSDVFSGIIEGNGRLEIGGGTQHLTGDNTYTGGTKIDETGTLVIGDGGTNGSVKGDIVVDGTLIYDRSDPFVVNPITGDGDVKFEGGGAATIDTEQQFTGELEIEAGNTIIVKGDGDISDADGVTVDGTLDVKDSNKSDIEIGHLRGGEDGLVDLGDKNIVITNGDGSEFSGTIEGDGGFTVEQGKQILSGENTYTGETLIKPDGELQLGNDQHPGKIDSDVTNEGILSGDGTMNNLLNKGEVSPGIGDKPGTLEVNGNYSSEGGRLVLHENLNGDTNSPGDRLNIAGNTSGTTDVKVVALQPGTHGELTDKGIEVITVGGNSDGQFNLIGNYVNYRGAQAVVGGAYAYTLEKGSGADAQGRAVGSDGNWYLRSQMQGYQPPELTPDTPTEDNPTPDNPTQDNPTPTKPSNPGTPEYQAGVPLYSAATSALASLNRTGFASFNTRYKAGENGGSKSGDTQGQNADDLTRSTYFWSRVQGGYSFYTPNGNATGSTYGSHNWSVEAGVDGQFMEGDNGSLIGSAWVDYTRSQINTSSQVGNGRVNVNGYGIGGALTWYGDNGIYVDGQAKATWYTSDMNSDIASEEVASGVKSFGYAMSLEAGKEFTFNDRWSVTPQAQLIWSSLNTDDYDDIFKASVNTPSVQSLTGRLGLAANYATNWQAADGTGSQLTLGGIINVYQELKGGADYIMVSGERVATGSIDKTWGEIGVTANYSWANDVYSVFGKMATASSLQNFGDSYSVTGNVGVRVKW</sequence>
<dbReference type="InterPro" id="IPR051551">
    <property type="entry name" value="Autotransporter_adhesion"/>
</dbReference>
<dbReference type="SUPFAM" id="SSF51126">
    <property type="entry name" value="Pectin lyase-like"/>
    <property type="match status" value="2"/>
</dbReference>
<dbReference type="InterPro" id="IPR012332">
    <property type="entry name" value="Autotransporter_pectin_lyase_C"/>
</dbReference>
<dbReference type="Pfam" id="PF03797">
    <property type="entry name" value="Autotransporter"/>
    <property type="match status" value="1"/>
</dbReference>
<feature type="region of interest" description="Disordered" evidence="2">
    <location>
        <begin position="887"/>
        <end position="928"/>
    </location>
</feature>